<dbReference type="GO" id="GO:0006357">
    <property type="term" value="P:regulation of transcription by RNA polymerase II"/>
    <property type="evidence" value="ECO:0007669"/>
    <property type="project" value="TreeGrafter"/>
</dbReference>
<dbReference type="GO" id="GO:0005634">
    <property type="term" value="C:nucleus"/>
    <property type="evidence" value="ECO:0007669"/>
    <property type="project" value="UniProtKB-SubCell"/>
</dbReference>
<evidence type="ECO:0000259" key="3">
    <source>
        <dbReference type="PROSITE" id="PS51029"/>
    </source>
</evidence>
<reference evidence="5" key="2">
    <citation type="submission" date="2020-05" db="UniProtKB">
        <authorList>
            <consortium name="EnsemblMetazoa"/>
        </authorList>
    </citation>
    <scope>IDENTIFICATION</scope>
    <source>
        <strain evidence="5">IAEA</strain>
    </source>
</reference>
<feature type="compositionally biased region" description="Polar residues" evidence="2">
    <location>
        <begin position="318"/>
        <end position="330"/>
    </location>
</feature>
<feature type="region of interest" description="Disordered" evidence="2">
    <location>
        <begin position="1173"/>
        <end position="1196"/>
    </location>
</feature>
<feature type="region of interest" description="Disordered" evidence="2">
    <location>
        <begin position="142"/>
        <end position="174"/>
    </location>
</feature>
<dbReference type="PANTHER" id="PTHR12243">
    <property type="entry name" value="MADF DOMAIN TRANSCRIPTION FACTOR"/>
    <property type="match status" value="1"/>
</dbReference>
<evidence type="ECO:0000259" key="4">
    <source>
        <dbReference type="PROSITE" id="PS51031"/>
    </source>
</evidence>
<comment type="subcellular location">
    <subcellularLocation>
        <location evidence="1">Nucleus</location>
    </subcellularLocation>
</comment>
<dbReference type="Proteomes" id="UP000092445">
    <property type="component" value="Unassembled WGS sequence"/>
</dbReference>
<feature type="region of interest" description="Disordered" evidence="2">
    <location>
        <begin position="717"/>
        <end position="764"/>
    </location>
</feature>
<dbReference type="GO" id="GO:0003677">
    <property type="term" value="F:DNA binding"/>
    <property type="evidence" value="ECO:0007669"/>
    <property type="project" value="InterPro"/>
</dbReference>
<evidence type="ECO:0000256" key="1">
    <source>
        <dbReference type="PROSITE-ProRule" id="PRU00371"/>
    </source>
</evidence>
<dbReference type="EnsemblMetazoa" id="GPAI035928-RA">
    <property type="protein sequence ID" value="GPAI035928-PA"/>
    <property type="gene ID" value="GPAI035928"/>
</dbReference>
<dbReference type="PROSITE" id="PS51031">
    <property type="entry name" value="BESS"/>
    <property type="match status" value="1"/>
</dbReference>
<reference evidence="6" key="1">
    <citation type="submission" date="2014-03" db="EMBL/GenBank/DDBJ databases">
        <authorList>
            <person name="Aksoy S."/>
            <person name="Warren W."/>
            <person name="Wilson R.K."/>
        </authorList>
    </citation>
    <scope>NUCLEOTIDE SEQUENCE [LARGE SCALE GENOMIC DNA]</scope>
    <source>
        <strain evidence="6">IAEA</strain>
    </source>
</reference>
<dbReference type="InterPro" id="IPR039353">
    <property type="entry name" value="TF_Adf1"/>
</dbReference>
<dbReference type="PANTHER" id="PTHR12243:SF60">
    <property type="entry name" value="SI:CH211-15D5.12-RELATED"/>
    <property type="match status" value="1"/>
</dbReference>
<dbReference type="SMART" id="SM00595">
    <property type="entry name" value="MADF"/>
    <property type="match status" value="2"/>
</dbReference>
<feature type="region of interest" description="Disordered" evidence="2">
    <location>
        <begin position="318"/>
        <end position="344"/>
    </location>
</feature>
<dbReference type="AlphaFoldDB" id="A0A1B0A6M2"/>
<sequence>MSTNKTDAEYNFDKDLENDKKLCQIIKLFPCLYDRQSKLYQNKKSCEAAWQKISRRFSDTQINIKQRWQEIYRSFVHQLSLNETNYNDHYLYEYLEFLMPYIPIPCENDYGGQAKNFDDKSVKAGNDVATTSKDKVVTEVITDSDTTSADETNSLSEQNVDEGNDLIADTGSSSSVSKCQSKVETFIIKPIEDNCKDLQASSTLNGSQTKFENIPITSEEQTPSSAEEEKRRYHFRRACKRPLHEQIVKEVRLGDKRPRRCAERVKTFSEEVTKEKPIAIHPPRKLEVKVAKINLNNKKPLPANKNAQAKQTDIGTYLKASSSRDQSVGCDQSKEYSDTATQTAGGDSTQFDDYFLSTVKSQMDLMNSRQKFNFKSKVYKSLMDVFDDGSNFPNLNEIIELPPAGAPRFHTTTPEELRLMRELVALVQAAKQTPETINANEIANPVSVSPKAKEVTDTTKQTSPLPATPNTTSAPTQFVKDTEILGIPRHIIRKVVKVSGSTGGTLMTQDGEKKRIYRIFPKGPLNSTNYQQGIGTSNAGTIYFGPSKSQASTNTPKSVMSTTTSTPVSGTLPIKVAKPTIATIHSKNIILTNGKSAAAGPAHVGTMLPPELNKTFTVSNNGGTVAAAQRRAIMARQHPQVLRRYSFCGSGTFNAPNPNNNNFTAIGANSKAPSIKPVVTTRRFAAANSAAVAKVANGEGNMNAASQSVDTADLVTKLNPNSLSSGNKEVKSTLAKQDIRDDSQNKTTDNNSASSGGSGGRGGGCLIGRTRTYFAKMTSSASSADSKPDNYQINAKICRLVEQYPCMYDRSHPHYLKKDVVDQAWVKIAKEMNDSIPSCKERWRNIRTSYARSINVNKIPASANRTKPYYLHEELQFLSLHITPGIPISRHYRLTHHNDKVDILKNATGGEESFDSYAATMRDDEEDNCPERDEGSKSVSSEKMAKIQQEMEQEIIQQERQQQQSIPKPIVQIEEEETEAIINNNNRRNSINYACAPPKKRLRVKDSSTCSIESYPDIKPLDVLPQSDYDGIFLQGLLPEMKAMDFRQKILFKRRIYEVLGEIFDTSTSSNTTSATSPAYTSNRNQNLTSTTAFSPSALTVVHASDLNMLRRLSNLLQDSNEVPSSTPARQDGISSTVHAVPAMPSNILHIPATKIGATTRSSANLMRVRLNNNNTISSNQTVKQEPYPNEDQSSD</sequence>
<evidence type="ECO:0000256" key="2">
    <source>
        <dbReference type="SAM" id="MobiDB-lite"/>
    </source>
</evidence>
<feature type="domain" description="BESS" evidence="4">
    <location>
        <begin position="1027"/>
        <end position="1066"/>
    </location>
</feature>
<feature type="region of interest" description="Disordered" evidence="2">
    <location>
        <begin position="449"/>
        <end position="475"/>
    </location>
</feature>
<keyword evidence="6" id="KW-1185">Reference proteome</keyword>
<feature type="compositionally biased region" description="Polar residues" evidence="2">
    <location>
        <begin position="1173"/>
        <end position="1184"/>
    </location>
</feature>
<evidence type="ECO:0008006" key="7">
    <source>
        <dbReference type="Google" id="ProtNLM"/>
    </source>
</evidence>
<feature type="domain" description="MADF" evidence="3">
    <location>
        <begin position="21"/>
        <end position="103"/>
    </location>
</feature>
<feature type="compositionally biased region" description="Polar residues" evidence="2">
    <location>
        <begin position="718"/>
        <end position="727"/>
    </location>
</feature>
<evidence type="ECO:0000313" key="6">
    <source>
        <dbReference type="Proteomes" id="UP000092445"/>
    </source>
</evidence>
<dbReference type="InterPro" id="IPR006578">
    <property type="entry name" value="MADF-dom"/>
</dbReference>
<feature type="compositionally biased region" description="Polar residues" evidence="2">
    <location>
        <begin position="458"/>
        <end position="475"/>
    </location>
</feature>
<dbReference type="VEuPathDB" id="VectorBase:GPAI035928"/>
<feature type="domain" description="MADF" evidence="3">
    <location>
        <begin position="796"/>
        <end position="883"/>
    </location>
</feature>
<dbReference type="Pfam" id="PF02944">
    <property type="entry name" value="BESS"/>
    <property type="match status" value="1"/>
</dbReference>
<dbReference type="PROSITE" id="PS51029">
    <property type="entry name" value="MADF"/>
    <property type="match status" value="2"/>
</dbReference>
<evidence type="ECO:0000313" key="5">
    <source>
        <dbReference type="EnsemblMetazoa" id="GPAI035928-PA"/>
    </source>
</evidence>
<proteinExistence type="predicted"/>
<dbReference type="GO" id="GO:0005667">
    <property type="term" value="C:transcription regulator complex"/>
    <property type="evidence" value="ECO:0007669"/>
    <property type="project" value="TreeGrafter"/>
</dbReference>
<accession>A0A1B0A6M2</accession>
<organism evidence="5 6">
    <name type="scientific">Glossina pallidipes</name>
    <name type="common">Tsetse fly</name>
    <dbReference type="NCBI Taxonomy" id="7398"/>
    <lineage>
        <taxon>Eukaryota</taxon>
        <taxon>Metazoa</taxon>
        <taxon>Ecdysozoa</taxon>
        <taxon>Arthropoda</taxon>
        <taxon>Hexapoda</taxon>
        <taxon>Insecta</taxon>
        <taxon>Pterygota</taxon>
        <taxon>Neoptera</taxon>
        <taxon>Endopterygota</taxon>
        <taxon>Diptera</taxon>
        <taxon>Brachycera</taxon>
        <taxon>Muscomorpha</taxon>
        <taxon>Hippoboscoidea</taxon>
        <taxon>Glossinidae</taxon>
        <taxon>Glossina</taxon>
    </lineage>
</organism>
<protein>
    <recommendedName>
        <fullName evidence="7">MADF domain-containing protein</fullName>
    </recommendedName>
</protein>
<name>A0A1B0A6M2_GLOPL</name>
<dbReference type="InterPro" id="IPR004210">
    <property type="entry name" value="BESS_motif"/>
</dbReference>
<feature type="compositionally biased region" description="Polar residues" evidence="2">
    <location>
        <begin position="142"/>
        <end position="158"/>
    </location>
</feature>
<dbReference type="Pfam" id="PF10545">
    <property type="entry name" value="MADF_DNA_bdg"/>
    <property type="match status" value="2"/>
</dbReference>
<keyword evidence="1" id="KW-0539">Nucleus</keyword>